<evidence type="ECO:0000256" key="3">
    <source>
        <dbReference type="ARBA" id="ARBA00022483"/>
    </source>
</evidence>
<evidence type="ECO:0000313" key="8">
    <source>
        <dbReference type="Proteomes" id="UP000245591"/>
    </source>
</evidence>
<dbReference type="InterPro" id="IPR029175">
    <property type="entry name" value="EXOC2/Sec5"/>
</dbReference>
<comment type="similarity">
    <text evidence="1 4">Belongs to the SEC5 family.</text>
</comment>
<reference evidence="7 8" key="1">
    <citation type="journal article" date="2018" name="MBio">
        <title>Comparative Genomics Reveals the Core Gene Toolbox for the Fungus-Insect Symbiosis.</title>
        <authorList>
            <person name="Wang Y."/>
            <person name="Stata M."/>
            <person name="Wang W."/>
            <person name="Stajich J.E."/>
            <person name="White M.M."/>
            <person name="Moncalvo J.M."/>
        </authorList>
    </citation>
    <scope>NUCLEOTIDE SEQUENCE [LARGE SCALE GENOMIC DNA]</scope>
    <source>
        <strain evidence="7 8">AUS-126-30</strain>
    </source>
</reference>
<feature type="region of interest" description="Disordered" evidence="5">
    <location>
        <begin position="859"/>
        <end position="881"/>
    </location>
</feature>
<keyword evidence="8" id="KW-1185">Reference proteome</keyword>
<keyword evidence="3 4" id="KW-0268">Exocytosis</keyword>
<sequence length="1018" mass="116408">MDFDDSEVLNYYGVESYDMTNWGENDERQDKKLLEQVDNENTSRFNYMEDKNDIAQDENLAVGEDLEQTKQKKYKYVAVYKDYDPLGLLRSIKSALSERKDSLVSTDLAYRAKFFVSHKEFSSTDFLVTLHKDAKFGQLVQGAKSLRNAMSMRSEALKVLVKNNFDRFVEAKNKIDILYDEMKLNSLHESEEYGTKKFTTALNKCIEKAEQIYNPIIERRSSAEKIRSTLSGKFDAAVREYKKGYTLLRHLKHEDPSSVSDLRLVTALDNIVDKIWEEVQESLVELKSSLYRHLGQSYRPIDTQEVVIRHLFDLGIEKDEDPVGYYLERQHIWIIDQMQEVFDSLRRKQANLQKSVRPIIYESGETDEKAIIRRSEELKRALQAQGIADYNAGSTVRDEDFAQWRLIFSAVRSLSTTIIRCVPDFWRLAEAYMDHKYLNDSSLPRDLAKEKLGNKLVQELVLEFGKILFEMLYISPNKPEDNEKANKISIQDIVLGSFEGDEGVERAKQISKALPQTHTLLSGYFMTSIVETIVNSANDIIALKISQQTNQMLAVLVSQLKSCLLFVLCQAWSEDSKSFHLQETWKLRYGTDHWPQFFIPRSRQQSNGASNESDVATVAKTIANTDIVALYLRAQQSILGQIDALYSAGIKNATVNYQNKNGDSTSTLITNAEMETAKFHKNAIKRATISFFDSLYSFLDSMQFLAISGYGYYPSNIDSQRDQSTISAYLGSNLTQKENYCILVTLCNMQAFRMLVMPDLVHSKTVKSVLSINLKEYVPGLEKVFRRLDDIVFNQYLSHKSKYLSLIIKRGVLMGGFSWSTTVDEVKDVQPYVSKALLYLVFVHAEILDLVSNTGSNTLENGGRSSSLPENNKVSSTGGKSSQPLIKRVFQQLYSDMLMNMLRSFRVVDSFSKSGVVQAILEILFVCQVLSEFVTPSSEETCRLLFGYFSQTFSKSMQKHSKSQLNSEEVVEDMFPPPEKFSVAGQVKLPKRQWENIDKLLKRSHAHSSIQFKCFKNS</sequence>
<comment type="function">
    <text evidence="4">Component of the exocyst complex involved in the docking of exocytic vesicles with fusion sites on the plasma membrane.</text>
</comment>
<comment type="caution">
    <text evidence="7">The sequence shown here is derived from an EMBL/GenBank/DDBJ whole genome shotgun (WGS) entry which is preliminary data.</text>
</comment>
<dbReference type="AlphaFoldDB" id="A0A2U1J8S0"/>
<evidence type="ECO:0000256" key="2">
    <source>
        <dbReference type="ARBA" id="ARBA00022448"/>
    </source>
</evidence>
<dbReference type="GO" id="GO:0015031">
    <property type="term" value="P:protein transport"/>
    <property type="evidence" value="ECO:0007669"/>
    <property type="project" value="UniProtKB-KW"/>
</dbReference>
<dbReference type="PANTHER" id="PTHR13043:SF1">
    <property type="entry name" value="EXOCYST COMPLEX COMPONENT 2"/>
    <property type="match status" value="1"/>
</dbReference>
<keyword evidence="2 4" id="KW-0813">Transport</keyword>
<dbReference type="GO" id="GO:0006893">
    <property type="term" value="P:Golgi to plasma membrane transport"/>
    <property type="evidence" value="ECO:0007669"/>
    <property type="project" value="UniProtKB-UniRule"/>
</dbReference>
<dbReference type="GO" id="GO:0006887">
    <property type="term" value="P:exocytosis"/>
    <property type="evidence" value="ECO:0007669"/>
    <property type="project" value="UniProtKB-KW"/>
</dbReference>
<protein>
    <recommendedName>
        <fullName evidence="4">Exocyst complex component SEC5</fullName>
    </recommendedName>
</protein>
<comment type="subunit">
    <text evidence="4">Component of the exocyst complex.</text>
</comment>
<accession>A0A2U1J8S0</accession>
<dbReference type="PANTHER" id="PTHR13043">
    <property type="entry name" value="EXOCYST COMPLEX COMPONENT SEC5"/>
    <property type="match status" value="1"/>
</dbReference>
<feature type="domain" description="Exocyst complex component EXOC2/Sec5 N-terminal" evidence="6">
    <location>
        <begin position="232"/>
        <end position="1015"/>
    </location>
</feature>
<evidence type="ECO:0000259" key="6">
    <source>
        <dbReference type="Pfam" id="PF15469"/>
    </source>
</evidence>
<proteinExistence type="inferred from homology"/>
<evidence type="ECO:0000256" key="5">
    <source>
        <dbReference type="SAM" id="MobiDB-lite"/>
    </source>
</evidence>
<gene>
    <name evidence="7" type="ORF">BB558_002549</name>
</gene>
<feature type="domain" description="Exocyst complex component EXOC2/Sec5 N-terminal" evidence="6">
    <location>
        <begin position="84"/>
        <end position="231"/>
    </location>
</feature>
<keyword evidence="4" id="KW-0653">Protein transport</keyword>
<name>A0A2U1J8S0_SMIAN</name>
<evidence type="ECO:0000256" key="1">
    <source>
        <dbReference type="ARBA" id="ARBA00010578"/>
    </source>
</evidence>
<dbReference type="Proteomes" id="UP000245591">
    <property type="component" value="Unassembled WGS sequence"/>
</dbReference>
<dbReference type="EMBL" id="MBFU01000183">
    <property type="protein sequence ID" value="PWA01363.1"/>
    <property type="molecule type" value="Genomic_DNA"/>
</dbReference>
<dbReference type="GO" id="GO:0000145">
    <property type="term" value="C:exocyst"/>
    <property type="evidence" value="ECO:0007669"/>
    <property type="project" value="UniProtKB-UniRule"/>
</dbReference>
<dbReference type="InterPro" id="IPR039481">
    <property type="entry name" value="EXOC2/Sec5_N_dom"/>
</dbReference>
<organism evidence="7 8">
    <name type="scientific">Smittium angustum</name>
    <dbReference type="NCBI Taxonomy" id="133377"/>
    <lineage>
        <taxon>Eukaryota</taxon>
        <taxon>Fungi</taxon>
        <taxon>Fungi incertae sedis</taxon>
        <taxon>Zoopagomycota</taxon>
        <taxon>Kickxellomycotina</taxon>
        <taxon>Harpellomycetes</taxon>
        <taxon>Harpellales</taxon>
        <taxon>Legeriomycetaceae</taxon>
        <taxon>Smittium</taxon>
    </lineage>
</organism>
<evidence type="ECO:0000256" key="4">
    <source>
        <dbReference type="RuleBase" id="RU365069"/>
    </source>
</evidence>
<dbReference type="Pfam" id="PF15469">
    <property type="entry name" value="Sec5"/>
    <property type="match status" value="2"/>
</dbReference>
<evidence type="ECO:0000313" key="7">
    <source>
        <dbReference type="EMBL" id="PWA01363.1"/>
    </source>
</evidence>